<feature type="chain" id="PRO_5046516224" evidence="1">
    <location>
        <begin position="27"/>
        <end position="307"/>
    </location>
</feature>
<dbReference type="SUPFAM" id="SSF53850">
    <property type="entry name" value="Periplasmic binding protein-like II"/>
    <property type="match status" value="1"/>
</dbReference>
<reference evidence="3" key="1">
    <citation type="journal article" date="2019" name="Int. J. Syst. Evol. Microbiol.">
        <title>The Global Catalogue of Microorganisms (GCM) 10K type strain sequencing project: providing services to taxonomists for standard genome sequencing and annotation.</title>
        <authorList>
            <consortium name="The Broad Institute Genomics Platform"/>
            <consortium name="The Broad Institute Genome Sequencing Center for Infectious Disease"/>
            <person name="Wu L."/>
            <person name="Ma J."/>
        </authorList>
    </citation>
    <scope>NUCLEOTIDE SEQUENCE [LARGE SCALE GENOMIC DNA]</scope>
    <source>
        <strain evidence="3">KCTC 52237</strain>
    </source>
</reference>
<proteinExistence type="predicted"/>
<evidence type="ECO:0000313" key="3">
    <source>
        <dbReference type="Proteomes" id="UP001595555"/>
    </source>
</evidence>
<keyword evidence="3" id="KW-1185">Reference proteome</keyword>
<gene>
    <name evidence="2" type="ORF">ACFODX_00545</name>
</gene>
<comment type="caution">
    <text evidence="2">The sequence shown here is derived from an EMBL/GenBank/DDBJ whole genome shotgun (WGS) entry which is preliminary data.</text>
</comment>
<evidence type="ECO:0000313" key="2">
    <source>
        <dbReference type="EMBL" id="MFC3114024.1"/>
    </source>
</evidence>
<dbReference type="EMBL" id="JBHRTF010000001">
    <property type="protein sequence ID" value="MFC3114024.1"/>
    <property type="molecule type" value="Genomic_DNA"/>
</dbReference>
<name>A0ABV7FDH7_9GAMM</name>
<keyword evidence="1" id="KW-0732">Signal</keyword>
<dbReference type="RefSeq" id="WP_378114974.1">
    <property type="nucleotide sequence ID" value="NZ_JBHRTF010000001.1"/>
</dbReference>
<sequence>MTRFPSRTLLMSLVFMTLSLALPSHAQSNVIRINGAADGNSSYVMEILNLALSKLDTRYELKIDNTPVTQARNMDDVASGRMDLLWAATNMEMEEMLLPIRIPLYRGLLGHRIFIIRPESQAQFDQVKTFEDLKKFSFGQGTTWADSSILESNGLTVIRTNKYPGLFYMLDGGRFDAFPRGVQEPWAELETNKNLPLAVEKRIMLVYRMPLYFFTKHGNTKLAADLELGLNRAIADGSFNEVFFRHPIVRSAIEQSNMHDRIAFMIDNPTLPKETPLEREELWFDINSLKKPAPAPVESDQPLDLPE</sequence>
<dbReference type="Gene3D" id="3.40.190.10">
    <property type="entry name" value="Periplasmic binding protein-like II"/>
    <property type="match status" value="2"/>
</dbReference>
<organism evidence="2 3">
    <name type="scientific">Cellvibrio fontiphilus</name>
    <dbReference type="NCBI Taxonomy" id="1815559"/>
    <lineage>
        <taxon>Bacteria</taxon>
        <taxon>Pseudomonadati</taxon>
        <taxon>Pseudomonadota</taxon>
        <taxon>Gammaproteobacteria</taxon>
        <taxon>Cellvibrionales</taxon>
        <taxon>Cellvibrionaceae</taxon>
        <taxon>Cellvibrio</taxon>
    </lineage>
</organism>
<evidence type="ECO:0000256" key="1">
    <source>
        <dbReference type="SAM" id="SignalP"/>
    </source>
</evidence>
<dbReference type="Proteomes" id="UP001595555">
    <property type="component" value="Unassembled WGS sequence"/>
</dbReference>
<protein>
    <submittedName>
        <fullName evidence="2">Substrate-binding periplasmic protein</fullName>
    </submittedName>
</protein>
<feature type="signal peptide" evidence="1">
    <location>
        <begin position="1"/>
        <end position="26"/>
    </location>
</feature>
<accession>A0ABV7FDH7</accession>